<evidence type="ECO:0000256" key="6">
    <source>
        <dbReference type="ARBA" id="ARBA00022833"/>
    </source>
</evidence>
<keyword evidence="4" id="KW-0479">Metal-binding</keyword>
<dbReference type="SMART" id="SM00668">
    <property type="entry name" value="CTLH"/>
    <property type="match status" value="1"/>
</dbReference>
<evidence type="ECO:0000256" key="1">
    <source>
        <dbReference type="ARBA" id="ARBA00004496"/>
    </source>
</evidence>
<evidence type="ECO:0000259" key="8">
    <source>
        <dbReference type="PROSITE" id="PS50897"/>
    </source>
</evidence>
<dbReference type="GO" id="GO:0008270">
    <property type="term" value="F:zinc ion binding"/>
    <property type="evidence" value="ECO:0007669"/>
    <property type="project" value="UniProtKB-KW"/>
</dbReference>
<dbReference type="CDD" id="cd16659">
    <property type="entry name" value="RING-Ubox_Emp"/>
    <property type="match status" value="1"/>
</dbReference>
<feature type="domain" description="RING-Gid-type" evidence="9">
    <location>
        <begin position="314"/>
        <end position="384"/>
    </location>
</feature>
<dbReference type="Pfam" id="PF10607">
    <property type="entry name" value="CTLH"/>
    <property type="match status" value="1"/>
</dbReference>
<gene>
    <name evidence="10" type="ORF">CcCBS67573_g05627</name>
</gene>
<dbReference type="GO" id="GO:0061630">
    <property type="term" value="F:ubiquitin protein ligase activity"/>
    <property type="evidence" value="ECO:0007669"/>
    <property type="project" value="InterPro"/>
</dbReference>
<proteinExistence type="inferred from homology"/>
<dbReference type="PANTHER" id="PTHR12170">
    <property type="entry name" value="MACROPHAGE ERYTHROBLAST ATTACHER-RELATED"/>
    <property type="match status" value="1"/>
</dbReference>
<dbReference type="GO" id="GO:0034657">
    <property type="term" value="C:GID complex"/>
    <property type="evidence" value="ECO:0007669"/>
    <property type="project" value="TreeGrafter"/>
</dbReference>
<dbReference type="STRING" id="246404.A0A507F9V1"/>
<evidence type="ECO:0000313" key="11">
    <source>
        <dbReference type="Proteomes" id="UP000320333"/>
    </source>
</evidence>
<comment type="similarity">
    <text evidence="2">Belongs to the FYV10 family.</text>
</comment>
<dbReference type="GO" id="GO:0043161">
    <property type="term" value="P:proteasome-mediated ubiquitin-dependent protein catabolic process"/>
    <property type="evidence" value="ECO:0007669"/>
    <property type="project" value="InterPro"/>
</dbReference>
<dbReference type="InterPro" id="IPR006595">
    <property type="entry name" value="CTLH_C"/>
</dbReference>
<name>A0A507F9V1_9FUNG</name>
<keyword evidence="3" id="KW-0963">Cytoplasm</keyword>
<dbReference type="SMART" id="SM00757">
    <property type="entry name" value="CRA"/>
    <property type="match status" value="1"/>
</dbReference>
<keyword evidence="6" id="KW-0862">Zinc</keyword>
<feature type="domain" description="CTLH" evidence="8">
    <location>
        <begin position="162"/>
        <end position="218"/>
    </location>
</feature>
<dbReference type="OrthoDB" id="1933455at2759"/>
<dbReference type="PROSITE" id="PS50896">
    <property type="entry name" value="LISH"/>
    <property type="match status" value="1"/>
</dbReference>
<reference evidence="10 11" key="1">
    <citation type="journal article" date="2019" name="Sci. Rep.">
        <title>Comparative genomics of chytrid fungi reveal insights into the obligate biotrophic and pathogenic lifestyle of Synchytrium endobioticum.</title>
        <authorList>
            <person name="van de Vossenberg B.T.L.H."/>
            <person name="Warris S."/>
            <person name="Nguyen H.D.T."/>
            <person name="van Gent-Pelzer M.P.E."/>
            <person name="Joly D.L."/>
            <person name="van de Geest H.C."/>
            <person name="Bonants P.J.M."/>
            <person name="Smith D.S."/>
            <person name="Levesque C.A."/>
            <person name="van der Lee T.A.J."/>
        </authorList>
    </citation>
    <scope>NUCLEOTIDE SEQUENCE [LARGE SCALE GENOMIC DNA]</scope>
    <source>
        <strain evidence="10 11">CBS 675.73</strain>
    </source>
</reference>
<dbReference type="InterPro" id="IPR013083">
    <property type="entry name" value="Znf_RING/FYVE/PHD"/>
</dbReference>
<evidence type="ECO:0000256" key="7">
    <source>
        <dbReference type="PROSITE-ProRule" id="PRU01215"/>
    </source>
</evidence>
<evidence type="ECO:0000313" key="10">
    <source>
        <dbReference type="EMBL" id="TPX73109.1"/>
    </source>
</evidence>
<dbReference type="InterPro" id="IPR006594">
    <property type="entry name" value="LisH"/>
</dbReference>
<dbReference type="InterPro" id="IPR013144">
    <property type="entry name" value="CRA_dom"/>
</dbReference>
<dbReference type="InterPro" id="IPR044063">
    <property type="entry name" value="ZF_RING_GID"/>
</dbReference>
<protein>
    <recommendedName>
        <fullName evidence="12">CTLH domain-containing protein</fullName>
    </recommendedName>
</protein>
<dbReference type="GO" id="GO:0005634">
    <property type="term" value="C:nucleus"/>
    <property type="evidence" value="ECO:0007669"/>
    <property type="project" value="TreeGrafter"/>
</dbReference>
<dbReference type="PANTHER" id="PTHR12170:SF2">
    <property type="entry name" value="E3 UBIQUITIN-PROTEIN TRANSFERASE MAEA"/>
    <property type="match status" value="1"/>
</dbReference>
<dbReference type="EMBL" id="QEAP01000208">
    <property type="protein sequence ID" value="TPX73109.1"/>
    <property type="molecule type" value="Genomic_DNA"/>
</dbReference>
<evidence type="ECO:0000256" key="5">
    <source>
        <dbReference type="ARBA" id="ARBA00022771"/>
    </source>
</evidence>
<organism evidence="10 11">
    <name type="scientific">Chytriomyces confervae</name>
    <dbReference type="NCBI Taxonomy" id="246404"/>
    <lineage>
        <taxon>Eukaryota</taxon>
        <taxon>Fungi</taxon>
        <taxon>Fungi incertae sedis</taxon>
        <taxon>Chytridiomycota</taxon>
        <taxon>Chytridiomycota incertae sedis</taxon>
        <taxon>Chytridiomycetes</taxon>
        <taxon>Chytridiales</taxon>
        <taxon>Chytriomycetaceae</taxon>
        <taxon>Chytriomyces</taxon>
    </lineage>
</organism>
<dbReference type="PROSITE" id="PS50897">
    <property type="entry name" value="CTLH"/>
    <property type="match status" value="1"/>
</dbReference>
<feature type="zinc finger region" description="RING-Gid-type" evidence="7">
    <location>
        <begin position="314"/>
        <end position="384"/>
    </location>
</feature>
<dbReference type="GO" id="GO:0005737">
    <property type="term" value="C:cytoplasm"/>
    <property type="evidence" value="ECO:0007669"/>
    <property type="project" value="UniProtKB-SubCell"/>
</dbReference>
<dbReference type="InterPro" id="IPR024964">
    <property type="entry name" value="CTLH/CRA"/>
</dbReference>
<sequence>MSDSKKFEGLVGLEQALVKVPLEQFKRAFKVSQKHVEKEWAVLASSAADHLAKIEKADASTVRDDALKLIDGLSARFGALKKKLQESKEEEALYIKRSRIRLQHLDDLLNVPSQDSPAFTRWSKTQLDRVLVDYMLREGCFETAKGMAAEAGIQDLVDIELFSQSKMIEDALKRRSCAECLQWCKENSSGLKKIKSNLEFNLRLQEYVELVRSQNLTAAITYLKKHLTPCADVHLKEVQVAAALLAFEPSTLCVRYKSLFDPSRWDQLVTQFRANNCTINNLTTQPMLITSLQAGMAALKTPMCYQPDAQNVHCPICDGKVYGILAEKLPNAHHVNSCLVCRITGDIMNEDNLPMALPNGYVYSQKALEDMAARNDGILTCPRTGTQFHVSQMRKAFAI</sequence>
<dbReference type="Proteomes" id="UP000320333">
    <property type="component" value="Unassembled WGS sequence"/>
</dbReference>
<keyword evidence="5 7" id="KW-0863">Zinc-finger</keyword>
<evidence type="ECO:0000256" key="2">
    <source>
        <dbReference type="ARBA" id="ARBA00010615"/>
    </source>
</evidence>
<evidence type="ECO:0000259" key="9">
    <source>
        <dbReference type="PROSITE" id="PS51867"/>
    </source>
</evidence>
<dbReference type="PROSITE" id="PS51867">
    <property type="entry name" value="ZF_RING_GID"/>
    <property type="match status" value="1"/>
</dbReference>
<accession>A0A507F9V1</accession>
<comment type="subcellular location">
    <subcellularLocation>
        <location evidence="1">Cytoplasm</location>
    </subcellularLocation>
</comment>
<comment type="caution">
    <text evidence="10">The sequence shown here is derived from an EMBL/GenBank/DDBJ whole genome shotgun (WGS) entry which is preliminary data.</text>
</comment>
<dbReference type="SUPFAM" id="SSF57850">
    <property type="entry name" value="RING/U-box"/>
    <property type="match status" value="1"/>
</dbReference>
<evidence type="ECO:0000256" key="3">
    <source>
        <dbReference type="ARBA" id="ARBA00022490"/>
    </source>
</evidence>
<dbReference type="InterPro" id="IPR045098">
    <property type="entry name" value="Fyv10_fam"/>
</dbReference>
<evidence type="ECO:0008006" key="12">
    <source>
        <dbReference type="Google" id="ProtNLM"/>
    </source>
</evidence>
<evidence type="ECO:0000256" key="4">
    <source>
        <dbReference type="ARBA" id="ARBA00022723"/>
    </source>
</evidence>
<keyword evidence="11" id="KW-1185">Reference proteome</keyword>
<dbReference type="AlphaFoldDB" id="A0A507F9V1"/>
<dbReference type="Gene3D" id="3.30.40.10">
    <property type="entry name" value="Zinc/RING finger domain, C3HC4 (zinc finger)"/>
    <property type="match status" value="1"/>
</dbReference>